<feature type="non-terminal residue" evidence="1">
    <location>
        <position position="1"/>
    </location>
</feature>
<gene>
    <name evidence="1" type="ORF">ACOLOM_LOCUS13586</name>
</gene>
<sequence>PPPPYSRSEDAVTSGATDETQNNNISSEVDQSNVVSNHEDVSGNIPSSQNNSDV</sequence>
<protein>
    <submittedName>
        <fullName evidence="1">15804_t:CDS:1</fullName>
    </submittedName>
</protein>
<reference evidence="1" key="1">
    <citation type="submission" date="2021-06" db="EMBL/GenBank/DDBJ databases">
        <authorList>
            <person name="Kallberg Y."/>
            <person name="Tangrot J."/>
            <person name="Rosling A."/>
        </authorList>
    </citation>
    <scope>NUCLEOTIDE SEQUENCE</scope>
    <source>
        <strain evidence="1">CL356</strain>
    </source>
</reference>
<keyword evidence="2" id="KW-1185">Reference proteome</keyword>
<comment type="caution">
    <text evidence="1">The sequence shown here is derived from an EMBL/GenBank/DDBJ whole genome shotgun (WGS) entry which is preliminary data.</text>
</comment>
<feature type="non-terminal residue" evidence="1">
    <location>
        <position position="54"/>
    </location>
</feature>
<dbReference type="EMBL" id="CAJVPT010063124">
    <property type="protein sequence ID" value="CAG8768066.1"/>
    <property type="molecule type" value="Genomic_DNA"/>
</dbReference>
<name>A0ACA9QXD6_9GLOM</name>
<accession>A0ACA9QXD6</accession>
<dbReference type="Proteomes" id="UP000789525">
    <property type="component" value="Unassembled WGS sequence"/>
</dbReference>
<evidence type="ECO:0000313" key="2">
    <source>
        <dbReference type="Proteomes" id="UP000789525"/>
    </source>
</evidence>
<organism evidence="1 2">
    <name type="scientific">Acaulospora colombiana</name>
    <dbReference type="NCBI Taxonomy" id="27376"/>
    <lineage>
        <taxon>Eukaryota</taxon>
        <taxon>Fungi</taxon>
        <taxon>Fungi incertae sedis</taxon>
        <taxon>Mucoromycota</taxon>
        <taxon>Glomeromycotina</taxon>
        <taxon>Glomeromycetes</taxon>
        <taxon>Diversisporales</taxon>
        <taxon>Acaulosporaceae</taxon>
        <taxon>Acaulospora</taxon>
    </lineage>
</organism>
<evidence type="ECO:0000313" key="1">
    <source>
        <dbReference type="EMBL" id="CAG8768066.1"/>
    </source>
</evidence>
<proteinExistence type="predicted"/>